<accession>A0AAD9MV87</accession>
<sequence>MKCFKNSLMIIIMKNYIIQFYWVKQKDWTNVLLTKHITYYQ</sequence>
<reference evidence="1" key="1">
    <citation type="journal article" date="2023" name="Mol. Biol. Evol.">
        <title>Third-Generation Sequencing Reveals the Adaptive Role of the Epigenome in Three Deep-Sea Polychaetes.</title>
        <authorList>
            <person name="Perez M."/>
            <person name="Aroh O."/>
            <person name="Sun Y."/>
            <person name="Lan Y."/>
            <person name="Juniper S.K."/>
            <person name="Young C.R."/>
            <person name="Angers B."/>
            <person name="Qian P.Y."/>
        </authorList>
    </citation>
    <scope>NUCLEOTIDE SEQUENCE</scope>
    <source>
        <strain evidence="1">P08H-3</strain>
    </source>
</reference>
<evidence type="ECO:0000313" key="1">
    <source>
        <dbReference type="EMBL" id="KAK2145091.1"/>
    </source>
</evidence>
<evidence type="ECO:0000313" key="2">
    <source>
        <dbReference type="Proteomes" id="UP001208570"/>
    </source>
</evidence>
<dbReference type="AlphaFoldDB" id="A0AAD9MV87"/>
<protein>
    <submittedName>
        <fullName evidence="1">Uncharacterized protein</fullName>
    </submittedName>
</protein>
<dbReference type="Proteomes" id="UP001208570">
    <property type="component" value="Unassembled WGS sequence"/>
</dbReference>
<dbReference type="EMBL" id="JAODUP010000703">
    <property type="protein sequence ID" value="KAK2145091.1"/>
    <property type="molecule type" value="Genomic_DNA"/>
</dbReference>
<proteinExistence type="predicted"/>
<name>A0AAD9MV87_9ANNE</name>
<organism evidence="1 2">
    <name type="scientific">Paralvinella palmiformis</name>
    <dbReference type="NCBI Taxonomy" id="53620"/>
    <lineage>
        <taxon>Eukaryota</taxon>
        <taxon>Metazoa</taxon>
        <taxon>Spiralia</taxon>
        <taxon>Lophotrochozoa</taxon>
        <taxon>Annelida</taxon>
        <taxon>Polychaeta</taxon>
        <taxon>Sedentaria</taxon>
        <taxon>Canalipalpata</taxon>
        <taxon>Terebellida</taxon>
        <taxon>Terebelliformia</taxon>
        <taxon>Alvinellidae</taxon>
        <taxon>Paralvinella</taxon>
    </lineage>
</organism>
<keyword evidence="2" id="KW-1185">Reference proteome</keyword>
<gene>
    <name evidence="1" type="ORF">LSH36_703g00003</name>
</gene>
<comment type="caution">
    <text evidence="1">The sequence shown here is derived from an EMBL/GenBank/DDBJ whole genome shotgun (WGS) entry which is preliminary data.</text>
</comment>